<feature type="transmembrane region" description="Helical" evidence="1">
    <location>
        <begin position="133"/>
        <end position="151"/>
    </location>
</feature>
<feature type="transmembrane region" description="Helical" evidence="1">
    <location>
        <begin position="378"/>
        <end position="395"/>
    </location>
</feature>
<evidence type="ECO:0000256" key="1">
    <source>
        <dbReference type="SAM" id="Phobius"/>
    </source>
</evidence>
<feature type="transmembrane region" description="Helical" evidence="1">
    <location>
        <begin position="187"/>
        <end position="212"/>
    </location>
</feature>
<sequence length="792" mass="90229">MTNKRKTILYYLLSFLLPFLIVATVFIYLRITPFGDQNFLLSDIGAQYIPFLTNLRHIFLSGNFSLYSFNLSLGDNMFPLISYYLLSPFNFLLLLFPANAVPTALSWIIILKISTIGFTSSLFIKKSYKNNDFINLAFSTVFALCGFVATYFYDLMWLDALILLPLVVLGIQSLFYKGKTTLYVSTLLLTIITNYYLGYMTCLFSLFYFIYLLILNKSFNKKPIILFSISSLLSAAMSTVILLPTALGMLETAKQSVKVKNFLPTPSFGISGLSQFGAVGSDYTQRISHNPSVFMGSVAFILLISFFINKNITKQKKIAASFLLVTLFLGLFIRTFNTVWHMFQHPAGFPFRNVFFFTFIAIMLAYESWQAHPTKKNLLISGATASGLLAVGYFFANISHNLVDPKYLIYDIGFLILSLLGLLLINRSRKYTYLILIILSFELGFNFIGGLAGAKFGDQKPYLKNYTIEQRWFNRINDSSDSFFRVDNNKSLINHAYDLKYNNYNDSLLFNVKTTDLYSSTLNNNTRKMLKHLGYYSKNVRRVNSFGNTPITNNLFDIKYKLSMSTHDYDLTKNKVLGVGFAANKRILKTKFVKDDPILNQTTVWNDITNQNKEYFKQTSAIESDKKLYVVSQKKTSINVNDKKISVPAHTITSLGKNSNLNLNSRPSSEKFYYFNNTDFAKSTKQITKFTMSKKWNAQNISGTIHINKTNQTLLMSIPYDKGWDAVVNGRQVNIKRVSGNLISIPVTQGSNNVQLKYNVPGLSKGVQISILSLVIYLLMLLIQYFRKKDQL</sequence>
<feature type="transmembrane region" description="Helical" evidence="1">
    <location>
        <begin position="157"/>
        <end position="175"/>
    </location>
</feature>
<keyword evidence="3" id="KW-1185">Reference proteome</keyword>
<keyword evidence="1" id="KW-0472">Membrane</keyword>
<feature type="transmembrane region" description="Helical" evidence="1">
    <location>
        <begin position="321"/>
        <end position="343"/>
    </location>
</feature>
<reference evidence="3" key="1">
    <citation type="journal article" date="2019" name="Int. J. Syst. Evol. Microbiol.">
        <title>The Global Catalogue of Microorganisms (GCM) 10K type strain sequencing project: providing services to taxonomists for standard genome sequencing and annotation.</title>
        <authorList>
            <consortium name="The Broad Institute Genomics Platform"/>
            <consortium name="The Broad Institute Genome Sequencing Center for Infectious Disease"/>
            <person name="Wu L."/>
            <person name="Ma J."/>
        </authorList>
    </citation>
    <scope>NUCLEOTIDE SEQUENCE [LARGE SCALE GENOMIC DNA]</scope>
    <source>
        <strain evidence="3">CCM 8936</strain>
    </source>
</reference>
<feature type="transmembrane region" description="Helical" evidence="1">
    <location>
        <begin position="432"/>
        <end position="454"/>
    </location>
</feature>
<feature type="transmembrane region" description="Helical" evidence="1">
    <location>
        <begin position="224"/>
        <end position="250"/>
    </location>
</feature>
<feature type="transmembrane region" description="Helical" evidence="1">
    <location>
        <begin position="7"/>
        <end position="28"/>
    </location>
</feature>
<feature type="transmembrane region" description="Helical" evidence="1">
    <location>
        <begin position="767"/>
        <end position="786"/>
    </location>
</feature>
<dbReference type="EMBL" id="JBHTOI010000049">
    <property type="protein sequence ID" value="MFD1419257.1"/>
    <property type="molecule type" value="Genomic_DNA"/>
</dbReference>
<protein>
    <submittedName>
        <fullName evidence="2">YfhO family protein</fullName>
    </submittedName>
</protein>
<organism evidence="2 3">
    <name type="scientific">Companilactobacillus keshanensis</name>
    <dbReference type="NCBI Taxonomy" id="2486003"/>
    <lineage>
        <taxon>Bacteria</taxon>
        <taxon>Bacillati</taxon>
        <taxon>Bacillota</taxon>
        <taxon>Bacilli</taxon>
        <taxon>Lactobacillales</taxon>
        <taxon>Lactobacillaceae</taxon>
        <taxon>Companilactobacillus</taxon>
    </lineage>
</organism>
<accession>A0ABW4BXU6</accession>
<proteinExistence type="predicted"/>
<keyword evidence="1" id="KW-1133">Transmembrane helix</keyword>
<feature type="transmembrane region" description="Helical" evidence="1">
    <location>
        <begin position="292"/>
        <end position="309"/>
    </location>
</feature>
<dbReference type="Pfam" id="PF09586">
    <property type="entry name" value="YfhO"/>
    <property type="match status" value="1"/>
</dbReference>
<gene>
    <name evidence="2" type="ORF">ACFQ42_10935</name>
</gene>
<dbReference type="PANTHER" id="PTHR38454:SF1">
    <property type="entry name" value="INTEGRAL MEMBRANE PROTEIN"/>
    <property type="match status" value="1"/>
</dbReference>
<feature type="transmembrane region" description="Helical" evidence="1">
    <location>
        <begin position="81"/>
        <end position="98"/>
    </location>
</feature>
<dbReference type="InterPro" id="IPR018580">
    <property type="entry name" value="Uncharacterised_YfhO"/>
</dbReference>
<dbReference type="PANTHER" id="PTHR38454">
    <property type="entry name" value="INTEGRAL MEMBRANE PROTEIN-RELATED"/>
    <property type="match status" value="1"/>
</dbReference>
<evidence type="ECO:0000313" key="2">
    <source>
        <dbReference type="EMBL" id="MFD1419257.1"/>
    </source>
</evidence>
<feature type="transmembrane region" description="Helical" evidence="1">
    <location>
        <begin position="349"/>
        <end position="366"/>
    </location>
</feature>
<dbReference type="Proteomes" id="UP001597251">
    <property type="component" value="Unassembled WGS sequence"/>
</dbReference>
<feature type="transmembrane region" description="Helical" evidence="1">
    <location>
        <begin position="407"/>
        <end position="425"/>
    </location>
</feature>
<feature type="transmembrane region" description="Helical" evidence="1">
    <location>
        <begin position="104"/>
        <end position="124"/>
    </location>
</feature>
<evidence type="ECO:0000313" key="3">
    <source>
        <dbReference type="Proteomes" id="UP001597251"/>
    </source>
</evidence>
<name>A0ABW4BXU6_9LACO</name>
<comment type="caution">
    <text evidence="2">The sequence shown here is derived from an EMBL/GenBank/DDBJ whole genome shotgun (WGS) entry which is preliminary data.</text>
</comment>
<dbReference type="RefSeq" id="WP_164505284.1">
    <property type="nucleotide sequence ID" value="NZ_JBHTOI010000049.1"/>
</dbReference>
<keyword evidence="1" id="KW-0812">Transmembrane</keyword>